<evidence type="ECO:0000313" key="1">
    <source>
        <dbReference type="EMBL" id="VDR38818.1"/>
    </source>
</evidence>
<dbReference type="Proteomes" id="UP000271626">
    <property type="component" value="Chromosome"/>
</dbReference>
<evidence type="ECO:0000313" key="2">
    <source>
        <dbReference type="Proteomes" id="UP000271626"/>
    </source>
</evidence>
<proteinExistence type="predicted"/>
<accession>A0A3P8KFQ2</accession>
<protein>
    <submittedName>
        <fullName evidence="1">Uncharacterized protein</fullName>
    </submittedName>
</protein>
<name>A0A3P8KFQ2_TSUPA</name>
<gene>
    <name evidence="1" type="ORF">NCTC10741_01950</name>
</gene>
<organism evidence="1 2">
    <name type="scientific">Tsukamurella paurometabola</name>
    <name type="common">Corynebacterium paurometabolum</name>
    <dbReference type="NCBI Taxonomy" id="2061"/>
    <lineage>
        <taxon>Bacteria</taxon>
        <taxon>Bacillati</taxon>
        <taxon>Actinomycetota</taxon>
        <taxon>Actinomycetes</taxon>
        <taxon>Mycobacteriales</taxon>
        <taxon>Tsukamurellaceae</taxon>
        <taxon>Tsukamurella</taxon>
    </lineage>
</organism>
<dbReference type="OrthoDB" id="3405463at2"/>
<reference evidence="1 2" key="1">
    <citation type="submission" date="2018-12" db="EMBL/GenBank/DDBJ databases">
        <authorList>
            <consortium name="Pathogen Informatics"/>
        </authorList>
    </citation>
    <scope>NUCLEOTIDE SEQUENCE [LARGE SCALE GENOMIC DNA]</scope>
    <source>
        <strain evidence="1 2">NCTC10741</strain>
    </source>
</reference>
<dbReference type="AlphaFoldDB" id="A0A3P8KFQ2"/>
<dbReference type="RefSeq" id="WP_126196001.1">
    <property type="nucleotide sequence ID" value="NZ_CP085954.1"/>
</dbReference>
<dbReference type="EMBL" id="LR131273">
    <property type="protein sequence ID" value="VDR38818.1"/>
    <property type="molecule type" value="Genomic_DNA"/>
</dbReference>
<sequence length="198" mass="21620">MTLLISMLARDEIAVVMDTFGMGGEAGRHYTKCWAPDSGRFIVAGTGLADVVSPWLDQVAAMPAASEPHAVAEMTPAFLAMRSADLPVEAEGHHSTAYIYSFSADRHSPLRQSFSSRDSFERRDNVTEGFWIVPQVPIPPQLVHDGFEGTDQQLLALARYVALECDRGASEVHIAGDARVIRINPRGLMQVGTIGRIR</sequence>